<reference evidence="1" key="1">
    <citation type="submission" date="2021-02" db="EMBL/GenBank/DDBJ databases">
        <authorList>
            <person name="Nowell W R."/>
        </authorList>
    </citation>
    <scope>NUCLEOTIDE SEQUENCE</scope>
</reference>
<accession>A0A8S2ZZE4</accession>
<protein>
    <submittedName>
        <fullName evidence="1">Uncharacterized protein</fullName>
    </submittedName>
</protein>
<dbReference type="AlphaFoldDB" id="A0A8S2ZZE4"/>
<evidence type="ECO:0000313" key="1">
    <source>
        <dbReference type="EMBL" id="CAF4659376.1"/>
    </source>
</evidence>
<dbReference type="EMBL" id="CAJOBC010145575">
    <property type="protein sequence ID" value="CAF4659376.1"/>
    <property type="molecule type" value="Genomic_DNA"/>
</dbReference>
<organism evidence="1 2">
    <name type="scientific">Didymodactylos carnosus</name>
    <dbReference type="NCBI Taxonomy" id="1234261"/>
    <lineage>
        <taxon>Eukaryota</taxon>
        <taxon>Metazoa</taxon>
        <taxon>Spiralia</taxon>
        <taxon>Gnathifera</taxon>
        <taxon>Rotifera</taxon>
        <taxon>Eurotatoria</taxon>
        <taxon>Bdelloidea</taxon>
        <taxon>Philodinida</taxon>
        <taxon>Philodinidae</taxon>
        <taxon>Didymodactylos</taxon>
    </lineage>
</organism>
<sequence length="144" mass="16184">NGTVELALELKDTQVALNDSIRVVREIKADVARLNASVGELSGDYSTFKQKMTQTLLYLSINEILSNRPNLVFIRSSDVPAVIQQIMQETNDSLDSILEDQSSLIALTQLILYQKIYFMPTTMYRSQNAEEIGRLIFTNVIGLP</sequence>
<evidence type="ECO:0000313" key="2">
    <source>
        <dbReference type="Proteomes" id="UP000681722"/>
    </source>
</evidence>
<feature type="non-terminal residue" evidence="1">
    <location>
        <position position="144"/>
    </location>
</feature>
<proteinExistence type="predicted"/>
<feature type="non-terminal residue" evidence="1">
    <location>
        <position position="1"/>
    </location>
</feature>
<gene>
    <name evidence="1" type="ORF">SRO942_LOCUS50601</name>
</gene>
<dbReference type="Proteomes" id="UP000681722">
    <property type="component" value="Unassembled WGS sequence"/>
</dbReference>
<comment type="caution">
    <text evidence="1">The sequence shown here is derived from an EMBL/GenBank/DDBJ whole genome shotgun (WGS) entry which is preliminary data.</text>
</comment>
<name>A0A8S2ZZE4_9BILA</name>